<keyword evidence="9 16" id="KW-0479">Metal-binding</keyword>
<evidence type="ECO:0000256" key="15">
    <source>
        <dbReference type="ARBA" id="ARBA00049244"/>
    </source>
</evidence>
<evidence type="ECO:0000259" key="17">
    <source>
        <dbReference type="SMART" id="SM00479"/>
    </source>
</evidence>
<comment type="subunit">
    <text evidence="16">DNA polymerase III contains a core (composed of alpha, epsilon and theta chains) that associates with a tau subunit. This core dimerizes to form the POLIII' complex. PolIII' associates with the gamma complex (composed of gamma, delta, delta', psi and chi chains) and with the beta chain to form the complete DNA polymerase III complex.</text>
</comment>
<evidence type="ECO:0000256" key="4">
    <source>
        <dbReference type="ARBA" id="ARBA00020352"/>
    </source>
</evidence>
<dbReference type="Proteomes" id="UP000242660">
    <property type="component" value="Unassembled WGS sequence"/>
</dbReference>
<evidence type="ECO:0000256" key="8">
    <source>
        <dbReference type="ARBA" id="ARBA00022722"/>
    </source>
</evidence>
<keyword evidence="5 16" id="KW-0808">Transferase</keyword>
<protein>
    <recommendedName>
        <fullName evidence="4 16">DNA polymerase III subunit epsilon</fullName>
        <ecNumber evidence="3 16">2.7.7.7</ecNumber>
    </recommendedName>
</protein>
<dbReference type="RefSeq" id="WP_106182414.1">
    <property type="nucleotide sequence ID" value="NZ_MUHY01000001.1"/>
</dbReference>
<comment type="cofactor">
    <cofactor evidence="2 16">
        <name>Mg(2+)</name>
        <dbReference type="ChEBI" id="CHEBI:18420"/>
    </cofactor>
</comment>
<evidence type="ECO:0000256" key="6">
    <source>
        <dbReference type="ARBA" id="ARBA00022695"/>
    </source>
</evidence>
<organism evidence="18 19">
    <name type="scientific">Candidatus Pandoraea novymonadis</name>
    <dbReference type="NCBI Taxonomy" id="1808959"/>
    <lineage>
        <taxon>Bacteria</taxon>
        <taxon>Pseudomonadati</taxon>
        <taxon>Pseudomonadota</taxon>
        <taxon>Betaproteobacteria</taxon>
        <taxon>Burkholderiales</taxon>
        <taxon>Burkholderiaceae</taxon>
        <taxon>Pandoraea</taxon>
    </lineage>
</organism>
<evidence type="ECO:0000256" key="2">
    <source>
        <dbReference type="ARBA" id="ARBA00001946"/>
    </source>
</evidence>
<comment type="function">
    <text evidence="16">DNA polymerase III is a complex, multichain enzyme responsible for most of the replicative synthesis in bacteria. The epsilon subunit contain the editing function and is a proofreading 3'-5' exonuclease.</text>
</comment>
<comment type="catalytic activity">
    <reaction evidence="15 16">
        <text>DNA(n) + a 2'-deoxyribonucleoside 5'-triphosphate = DNA(n+1) + diphosphate</text>
        <dbReference type="Rhea" id="RHEA:22508"/>
        <dbReference type="Rhea" id="RHEA-COMP:17339"/>
        <dbReference type="Rhea" id="RHEA-COMP:17340"/>
        <dbReference type="ChEBI" id="CHEBI:33019"/>
        <dbReference type="ChEBI" id="CHEBI:61560"/>
        <dbReference type="ChEBI" id="CHEBI:173112"/>
        <dbReference type="EC" id="2.7.7.7"/>
    </reaction>
</comment>
<dbReference type="PANTHER" id="PTHR30231:SF41">
    <property type="entry name" value="DNA POLYMERASE III SUBUNIT EPSILON"/>
    <property type="match status" value="1"/>
</dbReference>
<dbReference type="NCBIfam" id="TIGR01406">
    <property type="entry name" value="dnaQ_proteo"/>
    <property type="match status" value="1"/>
</dbReference>
<dbReference type="SMART" id="SM00479">
    <property type="entry name" value="EXOIII"/>
    <property type="match status" value="1"/>
</dbReference>
<dbReference type="InterPro" id="IPR013520">
    <property type="entry name" value="Ribonucl_H"/>
</dbReference>
<keyword evidence="12 16" id="KW-0460">Magnesium</keyword>
<keyword evidence="10 16" id="KW-0378">Hydrolase</keyword>
<evidence type="ECO:0000256" key="14">
    <source>
        <dbReference type="ARBA" id="ARBA00023211"/>
    </source>
</evidence>
<dbReference type="SUPFAM" id="SSF53098">
    <property type="entry name" value="Ribonuclease H-like"/>
    <property type="match status" value="1"/>
</dbReference>
<evidence type="ECO:0000313" key="18">
    <source>
        <dbReference type="EMBL" id="PSB92193.1"/>
    </source>
</evidence>
<evidence type="ECO:0000256" key="12">
    <source>
        <dbReference type="ARBA" id="ARBA00022842"/>
    </source>
</evidence>
<dbReference type="InterPro" id="IPR012337">
    <property type="entry name" value="RNaseH-like_sf"/>
</dbReference>
<dbReference type="NCBIfam" id="TIGR00573">
    <property type="entry name" value="dnaq"/>
    <property type="match status" value="1"/>
</dbReference>
<dbReference type="Gene3D" id="3.30.420.10">
    <property type="entry name" value="Ribonuclease H-like superfamily/Ribonuclease H"/>
    <property type="match status" value="1"/>
</dbReference>
<evidence type="ECO:0000256" key="5">
    <source>
        <dbReference type="ARBA" id="ARBA00022679"/>
    </source>
</evidence>
<feature type="domain" description="Exonuclease" evidence="17">
    <location>
        <begin position="3"/>
        <end position="175"/>
    </location>
</feature>
<dbReference type="PANTHER" id="PTHR30231">
    <property type="entry name" value="DNA POLYMERASE III SUBUNIT EPSILON"/>
    <property type="match status" value="1"/>
</dbReference>
<evidence type="ECO:0000256" key="3">
    <source>
        <dbReference type="ARBA" id="ARBA00012417"/>
    </source>
</evidence>
<evidence type="ECO:0000256" key="9">
    <source>
        <dbReference type="ARBA" id="ARBA00022723"/>
    </source>
</evidence>
<evidence type="ECO:0000256" key="7">
    <source>
        <dbReference type="ARBA" id="ARBA00022705"/>
    </source>
</evidence>
<reference evidence="18 19" key="1">
    <citation type="journal article" date="2017" name="Front. Microbiol.">
        <title>Genome of Ca. Pandoraea novymonadis, an Endosymbiotic Bacterium of the Trypanosomatid Novymonas esmeraldas.</title>
        <authorList>
            <person name="Kostygov A.Y."/>
            <person name="Butenko A."/>
            <person name="Nenarokova A."/>
            <person name="Tashyreva D."/>
            <person name="Flegontov P."/>
            <person name="Lukes J."/>
            <person name="Yurchenko V."/>
        </authorList>
    </citation>
    <scope>NUCLEOTIDE SEQUENCE [LARGE SCALE GENOMIC DNA]</scope>
    <source>
        <strain evidence="18 19">E262</strain>
    </source>
</reference>
<dbReference type="Pfam" id="PF00929">
    <property type="entry name" value="RNase_T"/>
    <property type="match status" value="1"/>
</dbReference>
<evidence type="ECO:0000313" key="19">
    <source>
        <dbReference type="Proteomes" id="UP000242660"/>
    </source>
</evidence>
<comment type="cofactor">
    <cofactor evidence="1 16">
        <name>Mn(2+)</name>
        <dbReference type="ChEBI" id="CHEBI:29035"/>
    </cofactor>
</comment>
<gene>
    <name evidence="16 18" type="primary">dnaQ</name>
    <name evidence="18" type="ORF">BZL35_00427</name>
</gene>
<keyword evidence="14 16" id="KW-0464">Manganese</keyword>
<keyword evidence="11 16" id="KW-0269">Exonuclease</keyword>
<proteinExistence type="predicted"/>
<keyword evidence="6 16" id="KW-0548">Nucleotidyltransferase</keyword>
<accession>A0ABX5FEQ8</accession>
<keyword evidence="8 16" id="KW-0540">Nuclease</keyword>
<evidence type="ECO:0000256" key="16">
    <source>
        <dbReference type="RuleBase" id="RU364087"/>
    </source>
</evidence>
<evidence type="ECO:0000256" key="10">
    <source>
        <dbReference type="ARBA" id="ARBA00022801"/>
    </source>
</evidence>
<dbReference type="InterPro" id="IPR006309">
    <property type="entry name" value="DnaQ_proteo"/>
</dbReference>
<dbReference type="EC" id="2.7.7.7" evidence="3 16"/>
<keyword evidence="19" id="KW-1185">Reference proteome</keyword>
<name>A0ABX5FEQ8_9BURK</name>
<sequence>MTRQLILDTETTGLNPQKGDRLLEVGCVELVSRRLTGNNLHFYINPERDSDPEALAIHGLTTQFLSDKPKFSDIANKLRDYCCGAEIIIHNAAFDLCFLDMEFSRLGWPTFMSYCSGLIDTLQYAREIFPGRRNSLDALCERLNINKTHRTLHGALLDAELLANVYLSMTRGQESLLSNNIDSVNSDTKAEHISLTHFDLPILFAVADEIDDHNNIIHNIEKKCESTSLWRRAREAHTE</sequence>
<keyword evidence="7 16" id="KW-0235">DNA replication</keyword>
<comment type="caution">
    <text evidence="18">The sequence shown here is derived from an EMBL/GenBank/DDBJ whole genome shotgun (WGS) entry which is preliminary data.</text>
</comment>
<dbReference type="CDD" id="cd06131">
    <property type="entry name" value="DNA_pol_III_epsilon_Ecoli_like"/>
    <property type="match status" value="1"/>
</dbReference>
<dbReference type="InterPro" id="IPR006054">
    <property type="entry name" value="DnaQ"/>
</dbReference>
<dbReference type="EMBL" id="MUHY01000001">
    <property type="protein sequence ID" value="PSB92193.1"/>
    <property type="molecule type" value="Genomic_DNA"/>
</dbReference>
<evidence type="ECO:0000256" key="13">
    <source>
        <dbReference type="ARBA" id="ARBA00022932"/>
    </source>
</evidence>
<evidence type="ECO:0000256" key="11">
    <source>
        <dbReference type="ARBA" id="ARBA00022839"/>
    </source>
</evidence>
<dbReference type="InterPro" id="IPR036397">
    <property type="entry name" value="RNaseH_sf"/>
</dbReference>
<keyword evidence="13 16" id="KW-0239">DNA-directed DNA polymerase</keyword>
<evidence type="ECO:0000256" key="1">
    <source>
        <dbReference type="ARBA" id="ARBA00001936"/>
    </source>
</evidence>
<dbReference type="NCBIfam" id="NF004316">
    <property type="entry name" value="PRK05711.1"/>
    <property type="match status" value="1"/>
</dbReference>